<evidence type="ECO:0000313" key="1">
    <source>
        <dbReference type="EMBL" id="CCI11540.1"/>
    </source>
</evidence>
<sequence>MERLGAWVKVYDVLSFSGMLKATIFRLSFGVKKESMSNLKENGVVALDTAEEEYGELSVKWKKIAWMKSRFEELGIQQEFAVTVRAKHIDLRPHFVREQLELGIAKWCMSTKQLKVLLKKLHVRDYSRGRVLPVWITFGTKGHAKLPNFPATT</sequence>
<dbReference type="EMBL" id="CAIX01001187">
    <property type="protein sequence ID" value="CCI11540.1"/>
    <property type="molecule type" value="Genomic_DNA"/>
</dbReference>
<dbReference type="OrthoDB" id="149341at2759"/>
<reference evidence="1 2" key="1">
    <citation type="submission" date="2012-05" db="EMBL/GenBank/DDBJ databases">
        <title>Recombination and specialization in a pathogen metapopulation.</title>
        <authorList>
            <person name="Gardiner A."/>
            <person name="Kemen E."/>
            <person name="Schultz-Larsen T."/>
            <person name="MacLean D."/>
            <person name="Van Oosterhout C."/>
            <person name="Jones J.D.G."/>
        </authorList>
    </citation>
    <scope>NUCLEOTIDE SEQUENCE [LARGE SCALE GENOMIC DNA]</scope>
    <source>
        <strain evidence="1 2">Ac Nc2</strain>
    </source>
</reference>
<proteinExistence type="predicted"/>
<comment type="caution">
    <text evidence="1">The sequence shown here is derived from an EMBL/GenBank/DDBJ whole genome shotgun (WGS) entry which is preliminary data.</text>
</comment>
<name>A0A024FWR2_9STRA</name>
<protein>
    <submittedName>
        <fullName evidence="1">Uncharacterized protein</fullName>
    </submittedName>
</protein>
<dbReference type="InParanoid" id="A0A024FWR2"/>
<evidence type="ECO:0000313" key="2">
    <source>
        <dbReference type="Proteomes" id="UP000053237"/>
    </source>
</evidence>
<accession>A0A024FWR2</accession>
<gene>
    <name evidence="1" type="ORF">BN9_130950</name>
</gene>
<dbReference type="AlphaFoldDB" id="A0A024FWR2"/>
<keyword evidence="2" id="KW-1185">Reference proteome</keyword>
<dbReference type="Proteomes" id="UP000053237">
    <property type="component" value="Unassembled WGS sequence"/>
</dbReference>
<organism evidence="1 2">
    <name type="scientific">Albugo candida</name>
    <dbReference type="NCBI Taxonomy" id="65357"/>
    <lineage>
        <taxon>Eukaryota</taxon>
        <taxon>Sar</taxon>
        <taxon>Stramenopiles</taxon>
        <taxon>Oomycota</taxon>
        <taxon>Peronosporomycetes</taxon>
        <taxon>Albuginales</taxon>
        <taxon>Albuginaceae</taxon>
        <taxon>Albugo</taxon>
    </lineage>
</organism>